<dbReference type="PROSITE" id="PS51257">
    <property type="entry name" value="PROKAR_LIPOPROTEIN"/>
    <property type="match status" value="1"/>
</dbReference>
<proteinExistence type="predicted"/>
<dbReference type="Proteomes" id="UP000056252">
    <property type="component" value="Chromosome"/>
</dbReference>
<evidence type="ECO:0000313" key="2">
    <source>
        <dbReference type="EMBL" id="ALO48467.1"/>
    </source>
</evidence>
<dbReference type="OrthoDB" id="1451030at2"/>
<gene>
    <name evidence="2" type="ORF">AS203_04700</name>
</gene>
<evidence type="ECO:0008006" key="4">
    <source>
        <dbReference type="Google" id="ProtNLM"/>
    </source>
</evidence>
<dbReference type="eggNOG" id="ENOG5032U6A">
    <property type="taxonomic scope" value="Bacteria"/>
</dbReference>
<dbReference type="STRING" id="76123.AS203_04700"/>
<keyword evidence="1" id="KW-0732">Signal</keyword>
<feature type="signal peptide" evidence="1">
    <location>
        <begin position="1"/>
        <end position="21"/>
    </location>
</feature>
<dbReference type="InterPro" id="IPR032562">
    <property type="entry name" value="DUF4929"/>
</dbReference>
<sequence>MKFIKISMLFIATILAITACSDDNNKKEQMTNGLDLSVVGNAFMAEDDTNGITIKALLAFTPDKEETVELLVTGNEDNIVRIENSVLTFKPGQKELTIKVLSNAKHALSVPRTISLTVGKTSDPMIKAIGKDIKITINPDSDIPALTPEQLKLIAGYKEKYGIDVSRTLGKVSVEAVVTFNTQDKEAYFNGEAQKTFKGYTIITLSEKATADTPILKMTENPMGLTSFFYDVLKRKTVEDTEFFLATPYGNAAVKAVGYDPAKETFTASLDGIKLIPAKQSVDFLAQKNDIYGDPIIGLAFNYTFSAWDRLLALKEKGAVVQIEEGGKLVGYKIDDDFLTMGGSIAPQRWLAVSDVSKDTFGNSPTDWIQPTASYDFTKGTMTFVFPWDFDSANGYEQVRVTYTMHP</sequence>
<dbReference type="EMBL" id="CP013195">
    <property type="protein sequence ID" value="ALO48467.1"/>
    <property type="molecule type" value="Genomic_DNA"/>
</dbReference>
<evidence type="ECO:0000313" key="3">
    <source>
        <dbReference type="Proteomes" id="UP000056252"/>
    </source>
</evidence>
<evidence type="ECO:0000256" key="1">
    <source>
        <dbReference type="SAM" id="SignalP"/>
    </source>
</evidence>
<protein>
    <recommendedName>
        <fullName evidence="4">DUF4929 domain-containing protein</fullName>
    </recommendedName>
</protein>
<accession>A0A0S2KK47</accession>
<reference evidence="3" key="1">
    <citation type="submission" date="2015-11" db="EMBL/GenBank/DDBJ databases">
        <authorList>
            <person name="Holder M.E."/>
            <person name="Ajami N.J."/>
            <person name="Petrosino J.F."/>
        </authorList>
    </citation>
    <scope>NUCLEOTIDE SEQUENCE [LARGE SCALE GENOMIC DNA]</scope>
    <source>
        <strain evidence="3">F0113</strain>
    </source>
</reference>
<organism evidence="2 3">
    <name type="scientific">Hoylesella enoeca</name>
    <dbReference type="NCBI Taxonomy" id="76123"/>
    <lineage>
        <taxon>Bacteria</taxon>
        <taxon>Pseudomonadati</taxon>
        <taxon>Bacteroidota</taxon>
        <taxon>Bacteroidia</taxon>
        <taxon>Bacteroidales</taxon>
        <taxon>Prevotellaceae</taxon>
        <taxon>Hoylesella</taxon>
    </lineage>
</organism>
<dbReference type="RefSeq" id="WP_025066243.1">
    <property type="nucleotide sequence ID" value="NZ_CP013195.1"/>
</dbReference>
<keyword evidence="3" id="KW-1185">Reference proteome</keyword>
<dbReference type="Pfam" id="PF16283">
    <property type="entry name" value="DUF4929"/>
    <property type="match status" value="1"/>
</dbReference>
<dbReference type="AlphaFoldDB" id="A0A0S2KK47"/>
<name>A0A0S2KK47_9BACT</name>
<dbReference type="KEGG" id="peo:AS203_04700"/>
<feature type="chain" id="PRO_5006601818" description="DUF4929 domain-containing protein" evidence="1">
    <location>
        <begin position="22"/>
        <end position="407"/>
    </location>
</feature>